<proteinExistence type="predicted"/>
<protein>
    <submittedName>
        <fullName evidence="1">Uncharacterized protein</fullName>
    </submittedName>
</protein>
<name>A0A6J4MRJ1_9CHLR</name>
<sequence>MVRLQPNESQLLSGDATGRAIKHAWRRTRRFSLILLLMALVACSSTPPQTTSLVEQQVAQMRAEGIEVVNLRSAPIKSKRGERIAENYVFDIPSIKLKDEPAGTIRIFKDIKYAESEKRMYGLLGAPGPTTKLDYVTVEGTRELILNHQLPNDLAQRYINAFVKTATPST</sequence>
<evidence type="ECO:0000313" key="1">
    <source>
        <dbReference type="EMBL" id="CAA9366654.1"/>
    </source>
</evidence>
<organism evidence="1">
    <name type="scientific">uncultured Chloroflexia bacterium</name>
    <dbReference type="NCBI Taxonomy" id="1672391"/>
    <lineage>
        <taxon>Bacteria</taxon>
        <taxon>Bacillati</taxon>
        <taxon>Chloroflexota</taxon>
        <taxon>Chloroflexia</taxon>
        <taxon>environmental samples</taxon>
    </lineage>
</organism>
<dbReference type="EMBL" id="CADCTR010002702">
    <property type="protein sequence ID" value="CAA9366654.1"/>
    <property type="molecule type" value="Genomic_DNA"/>
</dbReference>
<dbReference type="AlphaFoldDB" id="A0A6J4MRJ1"/>
<gene>
    <name evidence="1" type="ORF">AVDCRST_MAG93-8030</name>
</gene>
<accession>A0A6J4MRJ1</accession>
<reference evidence="1" key="1">
    <citation type="submission" date="2020-02" db="EMBL/GenBank/DDBJ databases">
        <authorList>
            <person name="Meier V. D."/>
        </authorList>
    </citation>
    <scope>NUCLEOTIDE SEQUENCE</scope>
    <source>
        <strain evidence="1">AVDCRST_MAG93</strain>
    </source>
</reference>